<organism evidence="1">
    <name type="scientific">marine sediment metagenome</name>
    <dbReference type="NCBI Taxonomy" id="412755"/>
    <lineage>
        <taxon>unclassified sequences</taxon>
        <taxon>metagenomes</taxon>
        <taxon>ecological metagenomes</taxon>
    </lineage>
</organism>
<protein>
    <submittedName>
        <fullName evidence="1">Uncharacterized protein</fullName>
    </submittedName>
</protein>
<proteinExistence type="predicted"/>
<comment type="caution">
    <text evidence="1">The sequence shown here is derived from an EMBL/GenBank/DDBJ whole genome shotgun (WGS) entry which is preliminary data.</text>
</comment>
<name>A0A0F9LMV4_9ZZZZ</name>
<dbReference type="EMBL" id="LAZR01012082">
    <property type="protein sequence ID" value="KKM44024.1"/>
    <property type="molecule type" value="Genomic_DNA"/>
</dbReference>
<accession>A0A0F9LMV4</accession>
<dbReference type="AlphaFoldDB" id="A0A0F9LMV4"/>
<reference evidence="1" key="1">
    <citation type="journal article" date="2015" name="Nature">
        <title>Complex archaea that bridge the gap between prokaryotes and eukaryotes.</title>
        <authorList>
            <person name="Spang A."/>
            <person name="Saw J.H."/>
            <person name="Jorgensen S.L."/>
            <person name="Zaremba-Niedzwiedzka K."/>
            <person name="Martijn J."/>
            <person name="Lind A.E."/>
            <person name="van Eijk R."/>
            <person name="Schleper C."/>
            <person name="Guy L."/>
            <person name="Ettema T.J."/>
        </authorList>
    </citation>
    <scope>NUCLEOTIDE SEQUENCE</scope>
</reference>
<sequence length="171" mass="19411">MQNYVEKGYNMIDEFNANEMYKQVTTKIEKLGLPIPPKPVGNDTDMKLSADPSNMTSSELGTKLSKAAAWFGHCQYLLGVLESELTLLEAEYNLKLNLASIPVRERLGRQNGAVIEAAVLEENSDLMPAYTRRAELLSIRETFTARLNIYDRFYAALSREQSRREAEMRVL</sequence>
<gene>
    <name evidence="1" type="ORF">LCGC14_1562190</name>
</gene>
<evidence type="ECO:0000313" key="1">
    <source>
        <dbReference type="EMBL" id="KKM44024.1"/>
    </source>
</evidence>